<dbReference type="RefSeq" id="WP_218097042.1">
    <property type="nucleotide sequence ID" value="NZ_CAJVCE010000002.1"/>
</dbReference>
<proteinExistence type="inferred from homology"/>
<evidence type="ECO:0000313" key="6">
    <source>
        <dbReference type="Proteomes" id="UP000730618"/>
    </source>
</evidence>
<comment type="caution">
    <text evidence="5">The sequence shown here is derived from an EMBL/GenBank/DDBJ whole genome shotgun (WGS) entry which is preliminary data.</text>
</comment>
<feature type="domain" description="Aminotransferase class V" evidence="4">
    <location>
        <begin position="5"/>
        <end position="369"/>
    </location>
</feature>
<keyword evidence="5" id="KW-0808">Transferase</keyword>
<dbReference type="InterPro" id="IPR016454">
    <property type="entry name" value="Cysteine_dSase"/>
</dbReference>
<dbReference type="GO" id="GO:0031071">
    <property type="term" value="F:cysteine desulfurase activity"/>
    <property type="evidence" value="ECO:0007669"/>
    <property type="project" value="UniProtKB-EC"/>
</dbReference>
<dbReference type="Proteomes" id="UP000730618">
    <property type="component" value="Unassembled WGS sequence"/>
</dbReference>
<evidence type="ECO:0000256" key="3">
    <source>
        <dbReference type="RuleBase" id="RU004075"/>
    </source>
</evidence>
<dbReference type="EMBL" id="CAJVCE010000002">
    <property type="protein sequence ID" value="CAG7620296.1"/>
    <property type="molecule type" value="Genomic_DNA"/>
</dbReference>
<protein>
    <submittedName>
        <fullName evidence="5">Cysteine desulfurase IscS</fullName>
        <ecNumber evidence="5">2.8.1.7</ecNumber>
    </submittedName>
</protein>
<comment type="similarity">
    <text evidence="3">Belongs to the class-V pyridoxal-phosphate-dependent aminotransferase family.</text>
</comment>
<evidence type="ECO:0000259" key="4">
    <source>
        <dbReference type="Pfam" id="PF00266"/>
    </source>
</evidence>
<evidence type="ECO:0000313" key="5">
    <source>
        <dbReference type="EMBL" id="CAG7620296.1"/>
    </source>
</evidence>
<organism evidence="5 6">
    <name type="scientific">Paenibacillus allorhizosphaerae</name>
    <dbReference type="NCBI Taxonomy" id="2849866"/>
    <lineage>
        <taxon>Bacteria</taxon>
        <taxon>Bacillati</taxon>
        <taxon>Bacillota</taxon>
        <taxon>Bacilli</taxon>
        <taxon>Bacillales</taxon>
        <taxon>Paenibacillaceae</taxon>
        <taxon>Paenibacillus</taxon>
    </lineage>
</organism>
<keyword evidence="6" id="KW-1185">Reference proteome</keyword>
<dbReference type="InterPro" id="IPR000192">
    <property type="entry name" value="Aminotrans_V_dom"/>
</dbReference>
<evidence type="ECO:0000256" key="1">
    <source>
        <dbReference type="ARBA" id="ARBA00001933"/>
    </source>
</evidence>
<reference evidence="5 6" key="1">
    <citation type="submission" date="2021-06" db="EMBL/GenBank/DDBJ databases">
        <authorList>
            <person name="Criscuolo A."/>
        </authorList>
    </citation>
    <scope>NUCLEOTIDE SEQUENCE [LARGE SCALE GENOMIC DNA]</scope>
    <source>
        <strain evidence="6">CIP 111802</strain>
    </source>
</reference>
<gene>
    <name evidence="5" type="primary">iscS_1</name>
    <name evidence="5" type="ORF">PAECIP111802_00657</name>
</gene>
<dbReference type="PANTHER" id="PTHR11601">
    <property type="entry name" value="CYSTEINE DESULFURYLASE FAMILY MEMBER"/>
    <property type="match status" value="1"/>
</dbReference>
<dbReference type="PANTHER" id="PTHR11601:SF50">
    <property type="entry name" value="CYSTEINE DESULFURASE ISCS 2-RELATED"/>
    <property type="match status" value="1"/>
</dbReference>
<keyword evidence="2" id="KW-0663">Pyridoxal phosphate</keyword>
<dbReference type="Pfam" id="PF00266">
    <property type="entry name" value="Aminotran_5"/>
    <property type="match status" value="1"/>
</dbReference>
<name>A0ABN7TBX7_9BACL</name>
<dbReference type="PROSITE" id="PS00595">
    <property type="entry name" value="AA_TRANSFER_CLASS_5"/>
    <property type="match status" value="1"/>
</dbReference>
<evidence type="ECO:0000256" key="2">
    <source>
        <dbReference type="ARBA" id="ARBA00022898"/>
    </source>
</evidence>
<comment type="cofactor">
    <cofactor evidence="1">
        <name>pyridoxal 5'-phosphate</name>
        <dbReference type="ChEBI" id="CHEBI:597326"/>
    </cofactor>
</comment>
<dbReference type="PIRSF" id="PIRSF005572">
    <property type="entry name" value="NifS"/>
    <property type="match status" value="1"/>
</dbReference>
<dbReference type="EC" id="2.8.1.7" evidence="5"/>
<accession>A0ABN7TBX7</accession>
<dbReference type="InterPro" id="IPR020578">
    <property type="entry name" value="Aminotrans_V_PyrdxlP_BS"/>
</dbReference>
<sequence>MRALYLDNAATTPMYEEVIDTMAEVMRTYFGNPSSLHKLGVQAEQLVRRARETIAAGLRCAPEEIRFTSGGTESNNLAIRGAAYRYRGRGMRLITSEIEHASVYETFRQLAKEGFHVTFLPVDSTGQVELDALKDALTADTTLVSIMHVNNETGRIQPIADIARMLREHSPAALFHVDAVQAIGKLPFFPGDLGIDLMTCAAHKLRGPKGIGFLYCRNGVELSPLLLGGGQENGLRSGTENVPAIVGMAKAVRLAMEEQAAFAEQTAAMRSKLTECISQMPELVLNGSPDKETMAPHIVHFSYPGMKSEVLVHALEQQGIYVSTRSACSSGAEKPSRVLTAMGCSRERAVSGIRLSYSLMQTLDDVDYFCLMLKETVTRLKPSASVRGRR</sequence>
<dbReference type="NCBIfam" id="NF002806">
    <property type="entry name" value="PRK02948.1"/>
    <property type="match status" value="1"/>
</dbReference>